<proteinExistence type="predicted"/>
<dbReference type="Gene3D" id="3.30.420.10">
    <property type="entry name" value="Ribonuclease H-like superfamily/Ribonuclease H"/>
    <property type="match status" value="1"/>
</dbReference>
<feature type="domain" description="Reverse transcriptase" evidence="7">
    <location>
        <begin position="523"/>
        <end position="701"/>
    </location>
</feature>
<evidence type="ECO:0000313" key="10">
    <source>
        <dbReference type="WBParaSite" id="SMRG1_14940.1"/>
    </source>
</evidence>
<keyword evidence="1" id="KW-0808">Transferase</keyword>
<dbReference type="InterPro" id="IPR043128">
    <property type="entry name" value="Rev_trsase/Diguanyl_cyclase"/>
</dbReference>
<dbReference type="InterPro" id="IPR001584">
    <property type="entry name" value="Integrase_cat-core"/>
</dbReference>
<dbReference type="FunFam" id="1.10.340.70:FF:000003">
    <property type="entry name" value="Protein CBG25708"/>
    <property type="match status" value="1"/>
</dbReference>
<dbReference type="InterPro" id="IPR034128">
    <property type="entry name" value="K02A2.6-like"/>
</dbReference>
<evidence type="ECO:0000256" key="4">
    <source>
        <dbReference type="ARBA" id="ARBA00022759"/>
    </source>
</evidence>
<dbReference type="Pfam" id="PF17919">
    <property type="entry name" value="RT_RNaseH_2"/>
    <property type="match status" value="1"/>
</dbReference>
<evidence type="ECO:0000256" key="5">
    <source>
        <dbReference type="ARBA" id="ARBA00023268"/>
    </source>
</evidence>
<dbReference type="InterPro" id="IPR041588">
    <property type="entry name" value="Integrase_H2C2"/>
</dbReference>
<dbReference type="CDD" id="cd09274">
    <property type="entry name" value="RNase_HI_RT_Ty3"/>
    <property type="match status" value="1"/>
</dbReference>
<dbReference type="InterPro" id="IPR043502">
    <property type="entry name" value="DNA/RNA_pol_sf"/>
</dbReference>
<dbReference type="Gene3D" id="2.40.70.10">
    <property type="entry name" value="Acid Proteases"/>
    <property type="match status" value="1"/>
</dbReference>
<dbReference type="FunFam" id="3.30.70.270:FF:000020">
    <property type="entry name" value="Transposon Tf2-6 polyprotein-like Protein"/>
    <property type="match status" value="1"/>
</dbReference>
<evidence type="ECO:0000256" key="3">
    <source>
        <dbReference type="ARBA" id="ARBA00022722"/>
    </source>
</evidence>
<feature type="compositionally biased region" description="Polar residues" evidence="6">
    <location>
        <begin position="225"/>
        <end position="245"/>
    </location>
</feature>
<reference evidence="10" key="1">
    <citation type="submission" date="2023-11" db="UniProtKB">
        <authorList>
            <consortium name="WormBaseParasite"/>
        </authorList>
    </citation>
    <scope>IDENTIFICATION</scope>
</reference>
<accession>A0AA84Z6T5</accession>
<keyword evidence="2" id="KW-0548">Nucleotidyltransferase</keyword>
<evidence type="ECO:0000259" key="8">
    <source>
        <dbReference type="PROSITE" id="PS50994"/>
    </source>
</evidence>
<dbReference type="GO" id="GO:0015074">
    <property type="term" value="P:DNA integration"/>
    <property type="evidence" value="ECO:0007669"/>
    <property type="project" value="InterPro"/>
</dbReference>
<protein>
    <recommendedName>
        <fullName evidence="11">Reverse transcriptase</fullName>
    </recommendedName>
</protein>
<dbReference type="CDD" id="cd05484">
    <property type="entry name" value="retropepsin_like_LTR_2"/>
    <property type="match status" value="1"/>
</dbReference>
<keyword evidence="4" id="KW-0255">Endonuclease</keyword>
<dbReference type="PANTHER" id="PTHR37984">
    <property type="entry name" value="PROTEIN CBG26694"/>
    <property type="match status" value="1"/>
</dbReference>
<evidence type="ECO:0008006" key="11">
    <source>
        <dbReference type="Google" id="ProtNLM"/>
    </source>
</evidence>
<dbReference type="InterPro" id="IPR055510">
    <property type="entry name" value="DUF7083"/>
</dbReference>
<dbReference type="Gene3D" id="1.10.340.70">
    <property type="match status" value="1"/>
</dbReference>
<dbReference type="InterPro" id="IPR050951">
    <property type="entry name" value="Retrovirus_Pol_polyprotein"/>
</dbReference>
<organism evidence="9 10">
    <name type="scientific">Schistosoma margrebowiei</name>
    <dbReference type="NCBI Taxonomy" id="48269"/>
    <lineage>
        <taxon>Eukaryota</taxon>
        <taxon>Metazoa</taxon>
        <taxon>Spiralia</taxon>
        <taxon>Lophotrochozoa</taxon>
        <taxon>Platyhelminthes</taxon>
        <taxon>Trematoda</taxon>
        <taxon>Digenea</taxon>
        <taxon>Strigeidida</taxon>
        <taxon>Schistosomatoidea</taxon>
        <taxon>Schistosomatidae</taxon>
        <taxon>Schistosoma</taxon>
    </lineage>
</organism>
<dbReference type="FunFam" id="3.10.20.370:FF:000001">
    <property type="entry name" value="Retrovirus-related Pol polyprotein from transposon 17.6-like protein"/>
    <property type="match status" value="1"/>
</dbReference>
<name>A0AA84Z6T5_9TREM</name>
<dbReference type="InterPro" id="IPR021109">
    <property type="entry name" value="Peptidase_aspartic_dom_sf"/>
</dbReference>
<dbReference type="PROSITE" id="PS50994">
    <property type="entry name" value="INTEGRASE"/>
    <property type="match status" value="1"/>
</dbReference>
<feature type="compositionally biased region" description="Basic and acidic residues" evidence="6">
    <location>
        <begin position="1349"/>
        <end position="1374"/>
    </location>
</feature>
<dbReference type="WBParaSite" id="SMRG1_14940.1">
    <property type="protein sequence ID" value="SMRG1_14940.1"/>
    <property type="gene ID" value="SMRG1_14940"/>
</dbReference>
<dbReference type="FunFam" id="3.30.420.10:FF:000131">
    <property type="entry name" value="Protein CBG26278"/>
    <property type="match status" value="1"/>
</dbReference>
<dbReference type="InterPro" id="IPR012337">
    <property type="entry name" value="RNaseH-like_sf"/>
</dbReference>
<dbReference type="Proteomes" id="UP000050790">
    <property type="component" value="Unassembled WGS sequence"/>
</dbReference>
<keyword evidence="3" id="KW-0540">Nuclease</keyword>
<dbReference type="InterPro" id="IPR036397">
    <property type="entry name" value="RNaseH_sf"/>
</dbReference>
<dbReference type="CDD" id="cd01647">
    <property type="entry name" value="RT_LTR"/>
    <property type="match status" value="1"/>
</dbReference>
<dbReference type="Pfam" id="PF00665">
    <property type="entry name" value="rve"/>
    <property type="match status" value="1"/>
</dbReference>
<dbReference type="Pfam" id="PF00078">
    <property type="entry name" value="RVT_1"/>
    <property type="match status" value="1"/>
</dbReference>
<evidence type="ECO:0000313" key="9">
    <source>
        <dbReference type="Proteomes" id="UP000050790"/>
    </source>
</evidence>
<evidence type="ECO:0000256" key="6">
    <source>
        <dbReference type="SAM" id="MobiDB-lite"/>
    </source>
</evidence>
<evidence type="ECO:0000256" key="2">
    <source>
        <dbReference type="ARBA" id="ARBA00022695"/>
    </source>
</evidence>
<dbReference type="SUPFAM" id="SSF50630">
    <property type="entry name" value="Acid proteases"/>
    <property type="match status" value="1"/>
</dbReference>
<feature type="region of interest" description="Disordered" evidence="6">
    <location>
        <begin position="225"/>
        <end position="267"/>
    </location>
</feature>
<dbReference type="PANTHER" id="PTHR37984:SF5">
    <property type="entry name" value="PROTEIN NYNRIN-LIKE"/>
    <property type="match status" value="1"/>
</dbReference>
<feature type="region of interest" description="Disordered" evidence="6">
    <location>
        <begin position="1333"/>
        <end position="1374"/>
    </location>
</feature>
<dbReference type="GO" id="GO:0004519">
    <property type="term" value="F:endonuclease activity"/>
    <property type="evidence" value="ECO:0007669"/>
    <property type="project" value="UniProtKB-KW"/>
</dbReference>
<feature type="domain" description="Integrase catalytic" evidence="8">
    <location>
        <begin position="1080"/>
        <end position="1233"/>
    </location>
</feature>
<dbReference type="Pfam" id="PF17921">
    <property type="entry name" value="Integrase_H2C2"/>
    <property type="match status" value="1"/>
</dbReference>
<keyword evidence="5" id="KW-0511">Multifunctional enzyme</keyword>
<dbReference type="PROSITE" id="PS50878">
    <property type="entry name" value="RT_POL"/>
    <property type="match status" value="1"/>
</dbReference>
<dbReference type="Gene3D" id="3.30.70.270">
    <property type="match status" value="2"/>
</dbReference>
<sequence length="1374" mass="156243">MDPAKLELLLEQQLKLMQMLMETKITPPLQPSTSSSTTAPSVDGIANSIAEFHYDPDANVTFEMWFRRYEDLFKFDFANQDDAWKVRLLLRKLGANELDKYCNLILPLNPRDRSFEDTVQTLSQHFGDNSSLFNTRYRCLKLTMNEDDDFLMHVGVVNRECERFRLKSLTEDQFKALILICSLQHQKFSDLRTRLLSRLDQEPKLTLSDIANEYQRLINLQRDTTMVQSGGSNRSEVRAVQQTPYKNKYVPASSSPSHSSPRQQTKATPPAPCWQCGAWHYVRNCPFKQHRCKKCKVIGHKDGFCLRKKTASQSRNTKKTLPRSRTNSLSLVSSCQSSSPGQRKFITVNINGHSSRLQIDTASDVTILSRKTWTKMGSPNLQRTTQKPRTACGNYLHLLGQMECTVNFRDLTFVGVCYITPADLNLLGLDWFDHLNLADVPLNTICNLVSQPQLRQQPHDLEAYTRNLMTQFSTIFQPGLSRCTAMKATLRLKTEAKPVFRPKRPVPYATLQTVDEELNRLQQQGVITPVSYSAWAAPIVVINKANGTTRICADFSTGLNAALEQHHYPRPVPADLFTMLNGGRFFAKLDLADAYLQVEVDESSRELLTINTHRGLFQYNRLPFGVKTAPSIFQQLMDTILSGISGVAAYLDDILIVATTLEQLRERTTLVLQRISDNGFRLRPEKCQFYLQSVKYLGFIFDADGRRPDPENIQAIKLMPTPTNVSSLRSFLGLVSYYSAFVPSMHDIRAPLNSLLHKNSSWNWTKQCDAAFCKLKSIISSELLLTHYDPAMPIIVAADASANGLGAVISHQFPDASEKAVMHAARTLTPAEKKYSQIEKEALAFVFAVRRFHKFLYGRRFTLLTDHKPLLAIFGSKSGIPAHSANRLQRWALALLGYDFGIQYRRTQQFGQADALSRLISDQLAAEENTVIASLLAEDHAKCYLMTAIRTLPVSATDIQNASKSDSIIKRTMNYVTNGWPSKKFDGDIKQLYQRRDSLCIVNDCLMFGDRVVVPESLRAKVLKQFHLGHPGVKRMKSIARSYAYWPQMDQHITELVGKCMRCQQAAKVNAKVPPVSWPQPDHPWSRIHVDFAGPINGTMYLVVVDALSKWPEINPIIPPTTTKTIQILTEIFSRNGIPDAIVSDNGSQFTSSQFQSFCQRLAIKHLRSPPYHPQSNGQAERFVDTFKRALAKTKGEGTQADALQNFLYVYRTTPNETLPEQKSPAEILMGRRLKTIHSLMHPSNAPTPERTKFEKRSTYEVGCPVFARDYRPTHSPWTEARVVRRVGRVMYEVEVGSDRWQRHRNQLRKRLAPDRPSTEVNIPLDILLDTFNLPATPPQEKPQQQAETRPRRWPIRERRATVKMQVDPRKARY</sequence>
<dbReference type="InterPro" id="IPR000477">
    <property type="entry name" value="RT_dom"/>
</dbReference>
<feature type="compositionally biased region" description="Low complexity" evidence="6">
    <location>
        <begin position="251"/>
        <end position="261"/>
    </location>
</feature>
<dbReference type="GO" id="GO:0003676">
    <property type="term" value="F:nucleic acid binding"/>
    <property type="evidence" value="ECO:0007669"/>
    <property type="project" value="InterPro"/>
</dbReference>
<dbReference type="Pfam" id="PF23309">
    <property type="entry name" value="DUF7083"/>
    <property type="match status" value="1"/>
</dbReference>
<dbReference type="SUPFAM" id="SSF56672">
    <property type="entry name" value="DNA/RNA polymerases"/>
    <property type="match status" value="1"/>
</dbReference>
<keyword evidence="4" id="KW-0378">Hydrolase</keyword>
<dbReference type="Gene3D" id="3.10.10.10">
    <property type="entry name" value="HIV Type 1 Reverse Transcriptase, subunit A, domain 1"/>
    <property type="match status" value="1"/>
</dbReference>
<evidence type="ECO:0000256" key="1">
    <source>
        <dbReference type="ARBA" id="ARBA00022679"/>
    </source>
</evidence>
<evidence type="ECO:0000259" key="7">
    <source>
        <dbReference type="PROSITE" id="PS50878"/>
    </source>
</evidence>
<dbReference type="SUPFAM" id="SSF53098">
    <property type="entry name" value="Ribonuclease H-like"/>
    <property type="match status" value="1"/>
</dbReference>
<dbReference type="InterPro" id="IPR041577">
    <property type="entry name" value="RT_RNaseH_2"/>
</dbReference>
<dbReference type="GO" id="GO:0016779">
    <property type="term" value="F:nucleotidyltransferase activity"/>
    <property type="evidence" value="ECO:0007669"/>
    <property type="project" value="UniProtKB-KW"/>
</dbReference>